<gene>
    <name evidence="6" type="ORF">DEW08_03405</name>
</gene>
<evidence type="ECO:0000256" key="3">
    <source>
        <dbReference type="ARBA" id="ARBA00022578"/>
    </source>
</evidence>
<comment type="function">
    <text evidence="1">Required for the transposition of the insertion element.</text>
</comment>
<evidence type="ECO:0000313" key="7">
    <source>
        <dbReference type="Proteomes" id="UP000245629"/>
    </source>
</evidence>
<evidence type="ECO:0000256" key="5">
    <source>
        <dbReference type="ARBA" id="ARBA00023172"/>
    </source>
</evidence>
<evidence type="ECO:0000313" key="6">
    <source>
        <dbReference type="EMBL" id="AWK85349.1"/>
    </source>
</evidence>
<evidence type="ECO:0008006" key="8">
    <source>
        <dbReference type="Google" id="ProtNLM"/>
    </source>
</evidence>
<dbReference type="InterPro" id="IPR001207">
    <property type="entry name" value="Transposase_mutator"/>
</dbReference>
<dbReference type="KEGG" id="azz:DEW08_03405"/>
<reference evidence="7" key="1">
    <citation type="submission" date="2018-05" db="EMBL/GenBank/DDBJ databases">
        <title>Azospirillum thermophila sp. nov., a novel isolated from hot spring.</title>
        <authorList>
            <person name="Zhao Z."/>
        </authorList>
    </citation>
    <scope>NUCLEOTIDE SEQUENCE [LARGE SCALE GENOMIC DNA]</scope>
    <source>
        <strain evidence="7">CFH 70021</strain>
    </source>
</reference>
<dbReference type="GO" id="GO:0003677">
    <property type="term" value="F:DNA binding"/>
    <property type="evidence" value="ECO:0007669"/>
    <property type="project" value="UniProtKB-KW"/>
</dbReference>
<evidence type="ECO:0000256" key="2">
    <source>
        <dbReference type="ARBA" id="ARBA00010961"/>
    </source>
</evidence>
<dbReference type="OrthoDB" id="165209at2"/>
<protein>
    <recommendedName>
        <fullName evidence="8">Mutator family transposase</fullName>
    </recommendedName>
</protein>
<dbReference type="EMBL" id="CP029352">
    <property type="protein sequence ID" value="AWK85349.1"/>
    <property type="molecule type" value="Genomic_DNA"/>
</dbReference>
<name>A0A2S2CLP8_9PROT</name>
<evidence type="ECO:0000256" key="1">
    <source>
        <dbReference type="ARBA" id="ARBA00002190"/>
    </source>
</evidence>
<proteinExistence type="inferred from homology"/>
<dbReference type="GO" id="GO:0006313">
    <property type="term" value="P:DNA transposition"/>
    <property type="evidence" value="ECO:0007669"/>
    <property type="project" value="InterPro"/>
</dbReference>
<comment type="similarity">
    <text evidence="2">Belongs to the transposase mutator family.</text>
</comment>
<evidence type="ECO:0000256" key="4">
    <source>
        <dbReference type="ARBA" id="ARBA00023125"/>
    </source>
</evidence>
<dbReference type="Proteomes" id="UP000245629">
    <property type="component" value="Chromosome 1"/>
</dbReference>
<keyword evidence="7" id="KW-1185">Reference proteome</keyword>
<accession>A0A2S2CLP8</accession>
<keyword evidence="5" id="KW-0233">DNA recombination</keyword>
<dbReference type="GO" id="GO:0004803">
    <property type="term" value="F:transposase activity"/>
    <property type="evidence" value="ECO:0007669"/>
    <property type="project" value="InterPro"/>
</dbReference>
<organism evidence="6 7">
    <name type="scientific">Azospirillum thermophilum</name>
    <dbReference type="NCBI Taxonomy" id="2202148"/>
    <lineage>
        <taxon>Bacteria</taxon>
        <taxon>Pseudomonadati</taxon>
        <taxon>Pseudomonadota</taxon>
        <taxon>Alphaproteobacteria</taxon>
        <taxon>Rhodospirillales</taxon>
        <taxon>Azospirillaceae</taxon>
        <taxon>Azospirillum</taxon>
    </lineage>
</organism>
<dbReference type="AlphaFoldDB" id="A0A2S2CLP8"/>
<dbReference type="Pfam" id="PF00872">
    <property type="entry name" value="Transposase_mut"/>
    <property type="match status" value="1"/>
</dbReference>
<sequence length="99" mass="11190">MHRALEQRFAVHAAVQVVHFPPVVPFSFERTVQPIQEPAHKQHSTNPLERLNSEIERRTKAAGISPGEGAVSRLVGALLLEPHDEWAACRRYMIMESLN</sequence>
<keyword evidence="4" id="KW-0238">DNA-binding</keyword>
<keyword evidence="3" id="KW-0815">Transposition</keyword>